<feature type="transmembrane region" description="Helical" evidence="1">
    <location>
        <begin position="125"/>
        <end position="144"/>
    </location>
</feature>
<dbReference type="RefSeq" id="WP_091827454.1">
    <property type="nucleotide sequence ID" value="NZ_FNRJ01000014.1"/>
</dbReference>
<dbReference type="Proteomes" id="UP000242469">
    <property type="component" value="Unassembled WGS sequence"/>
</dbReference>
<organism evidence="2 3">
    <name type="scientific">Marinobacterium iners DSM 11526</name>
    <dbReference type="NCBI Taxonomy" id="1122198"/>
    <lineage>
        <taxon>Bacteria</taxon>
        <taxon>Pseudomonadati</taxon>
        <taxon>Pseudomonadota</taxon>
        <taxon>Gammaproteobacteria</taxon>
        <taxon>Oceanospirillales</taxon>
        <taxon>Oceanospirillaceae</taxon>
        <taxon>Marinobacterium</taxon>
    </lineage>
</organism>
<feature type="transmembrane region" description="Helical" evidence="1">
    <location>
        <begin position="25"/>
        <end position="44"/>
    </location>
</feature>
<evidence type="ECO:0000256" key="1">
    <source>
        <dbReference type="SAM" id="Phobius"/>
    </source>
</evidence>
<dbReference type="EMBL" id="FNRJ01000014">
    <property type="protein sequence ID" value="SEB04701.1"/>
    <property type="molecule type" value="Genomic_DNA"/>
</dbReference>
<reference evidence="3" key="1">
    <citation type="submission" date="2016-10" db="EMBL/GenBank/DDBJ databases">
        <authorList>
            <person name="Varghese N."/>
            <person name="Submissions S."/>
        </authorList>
    </citation>
    <scope>NUCLEOTIDE SEQUENCE [LARGE SCALE GENOMIC DNA]</scope>
    <source>
        <strain evidence="3">DSM 11526</strain>
    </source>
</reference>
<keyword evidence="1" id="KW-1133">Transmembrane helix</keyword>
<sequence length="179" mass="20269">MLIRALVTLLTLSYPFLVYWGLQRFDALALLPVLMAVLILRWLGGEHARDRFVIAASALGVLAVTLLWDPHQGLKLYPVLVNLGLLVVFGSSLFASQTVIERLARIKEPTLPPEGVRYTRKVTQAWCLFFMFNAAVSTATMLWASEEVWVLYNGLIAYLLIGVMLAVEWLVRQRVRRRA</sequence>
<dbReference type="AlphaFoldDB" id="A0A1H4G5Y3"/>
<gene>
    <name evidence="2" type="ORF">SAMN02745729_11441</name>
</gene>
<keyword evidence="1" id="KW-0812">Transmembrane</keyword>
<proteinExistence type="predicted"/>
<keyword evidence="3" id="KW-1185">Reference proteome</keyword>
<dbReference type="STRING" id="1122198.SAMN02745729_11441"/>
<protein>
    <submittedName>
        <fullName evidence="2">Uncharacterized membrane protein</fullName>
    </submittedName>
</protein>
<feature type="transmembrane region" description="Helical" evidence="1">
    <location>
        <begin position="51"/>
        <end position="68"/>
    </location>
</feature>
<dbReference type="OrthoDB" id="8537043at2"/>
<evidence type="ECO:0000313" key="2">
    <source>
        <dbReference type="EMBL" id="SEB04701.1"/>
    </source>
</evidence>
<accession>A0A1H4G5Y3</accession>
<keyword evidence="1" id="KW-0472">Membrane</keyword>
<feature type="transmembrane region" description="Helical" evidence="1">
    <location>
        <begin position="150"/>
        <end position="171"/>
    </location>
</feature>
<name>A0A1H4G5Y3_9GAMM</name>
<feature type="transmembrane region" description="Helical" evidence="1">
    <location>
        <begin position="80"/>
        <end position="104"/>
    </location>
</feature>
<evidence type="ECO:0000313" key="3">
    <source>
        <dbReference type="Proteomes" id="UP000242469"/>
    </source>
</evidence>